<proteinExistence type="predicted"/>
<sequence>MDITSSNDARAAIESGWAEADFLALKQVNKRGKVRLNSPITSLEAWTGKTDIFAISNKLGCFAAGGDQTYRCGRWHAPGAALRMCGRCGAICPSQNDPTPI</sequence>
<organism evidence="1 2">
    <name type="scientific">Botryobasidium botryosum (strain FD-172 SS1)</name>
    <dbReference type="NCBI Taxonomy" id="930990"/>
    <lineage>
        <taxon>Eukaryota</taxon>
        <taxon>Fungi</taxon>
        <taxon>Dikarya</taxon>
        <taxon>Basidiomycota</taxon>
        <taxon>Agaricomycotina</taxon>
        <taxon>Agaricomycetes</taxon>
        <taxon>Cantharellales</taxon>
        <taxon>Botryobasidiaceae</taxon>
        <taxon>Botryobasidium</taxon>
    </lineage>
</organism>
<keyword evidence="2" id="KW-1185">Reference proteome</keyword>
<gene>
    <name evidence="1" type="ORF">BOTBODRAFT_349787</name>
</gene>
<name>A0A067MI44_BOTB1</name>
<reference evidence="2" key="1">
    <citation type="journal article" date="2014" name="Proc. Natl. Acad. Sci. U.S.A.">
        <title>Extensive sampling of basidiomycete genomes demonstrates inadequacy of the white-rot/brown-rot paradigm for wood decay fungi.</title>
        <authorList>
            <person name="Riley R."/>
            <person name="Salamov A.A."/>
            <person name="Brown D.W."/>
            <person name="Nagy L.G."/>
            <person name="Floudas D."/>
            <person name="Held B.W."/>
            <person name="Levasseur A."/>
            <person name="Lombard V."/>
            <person name="Morin E."/>
            <person name="Otillar R."/>
            <person name="Lindquist E.A."/>
            <person name="Sun H."/>
            <person name="LaButti K.M."/>
            <person name="Schmutz J."/>
            <person name="Jabbour D."/>
            <person name="Luo H."/>
            <person name="Baker S.E."/>
            <person name="Pisabarro A.G."/>
            <person name="Walton J.D."/>
            <person name="Blanchette R.A."/>
            <person name="Henrissat B."/>
            <person name="Martin F."/>
            <person name="Cullen D."/>
            <person name="Hibbett D.S."/>
            <person name="Grigoriev I.V."/>
        </authorList>
    </citation>
    <scope>NUCLEOTIDE SEQUENCE [LARGE SCALE GENOMIC DNA]</scope>
    <source>
        <strain evidence="2">FD-172 SS1</strain>
    </source>
</reference>
<dbReference type="EMBL" id="KL198038">
    <property type="protein sequence ID" value="KDQ14360.1"/>
    <property type="molecule type" value="Genomic_DNA"/>
</dbReference>
<accession>A0A067MI44</accession>
<dbReference type="AlphaFoldDB" id="A0A067MI44"/>
<dbReference type="Proteomes" id="UP000027195">
    <property type="component" value="Unassembled WGS sequence"/>
</dbReference>
<dbReference type="InParanoid" id="A0A067MI44"/>
<dbReference type="HOGENOM" id="CLU_2291233_0_0_1"/>
<dbReference type="OrthoDB" id="248320at2759"/>
<protein>
    <submittedName>
        <fullName evidence="1">Uncharacterized protein</fullName>
    </submittedName>
</protein>
<evidence type="ECO:0000313" key="1">
    <source>
        <dbReference type="EMBL" id="KDQ14360.1"/>
    </source>
</evidence>
<evidence type="ECO:0000313" key="2">
    <source>
        <dbReference type="Proteomes" id="UP000027195"/>
    </source>
</evidence>